<dbReference type="GO" id="GO:0006457">
    <property type="term" value="P:protein folding"/>
    <property type="evidence" value="ECO:0007669"/>
    <property type="project" value="InterPro"/>
</dbReference>
<keyword evidence="1 5" id="KW-0479">Metal-binding</keyword>
<gene>
    <name evidence="9" type="ORF">AMAG_13866</name>
</gene>
<evidence type="ECO:0000256" key="5">
    <source>
        <dbReference type="PROSITE-ProRule" id="PRU00546"/>
    </source>
</evidence>
<keyword evidence="4 5" id="KW-0862">Zinc</keyword>
<dbReference type="FunFam" id="2.60.260.20:FF:000068">
    <property type="entry name" value="Chaperone protein dnaJ 3"/>
    <property type="match status" value="1"/>
</dbReference>
<dbReference type="CDD" id="cd10747">
    <property type="entry name" value="DnaJ_C"/>
    <property type="match status" value="1"/>
</dbReference>
<dbReference type="PRINTS" id="PR00625">
    <property type="entry name" value="JDOMAIN"/>
</dbReference>
<reference evidence="10" key="2">
    <citation type="submission" date="2009-11" db="EMBL/GenBank/DDBJ databases">
        <title>The Genome Sequence of Allomyces macrogynus strain ATCC 38327.</title>
        <authorList>
            <consortium name="The Broad Institute Genome Sequencing Platform"/>
            <person name="Russ C."/>
            <person name="Cuomo C."/>
            <person name="Shea T."/>
            <person name="Young S.K."/>
            <person name="Zeng Q."/>
            <person name="Koehrsen M."/>
            <person name="Haas B."/>
            <person name="Borodovsky M."/>
            <person name="Guigo R."/>
            <person name="Alvarado L."/>
            <person name="Berlin A."/>
            <person name="Borenstein D."/>
            <person name="Chen Z."/>
            <person name="Engels R."/>
            <person name="Freedman E."/>
            <person name="Gellesch M."/>
            <person name="Goldberg J."/>
            <person name="Griggs A."/>
            <person name="Gujja S."/>
            <person name="Heiman D."/>
            <person name="Hepburn T."/>
            <person name="Howarth C."/>
            <person name="Jen D."/>
            <person name="Larson L."/>
            <person name="Lewis B."/>
            <person name="Mehta T."/>
            <person name="Park D."/>
            <person name="Pearson M."/>
            <person name="Roberts A."/>
            <person name="Saif S."/>
            <person name="Shenoy N."/>
            <person name="Sisk P."/>
            <person name="Stolte C."/>
            <person name="Sykes S."/>
            <person name="Walk T."/>
            <person name="White J."/>
            <person name="Yandava C."/>
            <person name="Burger G."/>
            <person name="Gray M.W."/>
            <person name="Holland P.W.H."/>
            <person name="King N."/>
            <person name="Lang F.B.F."/>
            <person name="Roger A.J."/>
            <person name="Ruiz-Trillo I."/>
            <person name="Lander E."/>
            <person name="Nusbaum C."/>
        </authorList>
    </citation>
    <scope>NUCLEOTIDE SEQUENCE [LARGE SCALE GENOMIC DNA]</scope>
    <source>
        <strain evidence="10">ATCC 38327</strain>
    </source>
</reference>
<dbReference type="InterPro" id="IPR012724">
    <property type="entry name" value="DnaJ"/>
</dbReference>
<dbReference type="GO" id="GO:0009408">
    <property type="term" value="P:response to heat"/>
    <property type="evidence" value="ECO:0007669"/>
    <property type="project" value="InterPro"/>
</dbReference>
<dbReference type="Gene3D" id="1.10.287.110">
    <property type="entry name" value="DnaJ domain"/>
    <property type="match status" value="1"/>
</dbReference>
<dbReference type="AlphaFoldDB" id="A0A0L0T2E2"/>
<evidence type="ECO:0000256" key="4">
    <source>
        <dbReference type="ARBA" id="ARBA00022833"/>
    </source>
</evidence>
<dbReference type="CDD" id="cd06257">
    <property type="entry name" value="DnaJ"/>
    <property type="match status" value="1"/>
</dbReference>
<keyword evidence="10" id="KW-1185">Reference proteome</keyword>
<dbReference type="Proteomes" id="UP000054350">
    <property type="component" value="Unassembled WGS sequence"/>
</dbReference>
<dbReference type="PANTHER" id="PTHR43888">
    <property type="entry name" value="DNAJ-LIKE-2, ISOFORM A-RELATED"/>
    <property type="match status" value="1"/>
</dbReference>
<dbReference type="PROSITE" id="PS51188">
    <property type="entry name" value="ZF_CR"/>
    <property type="match status" value="1"/>
</dbReference>
<dbReference type="InterPro" id="IPR002939">
    <property type="entry name" value="DnaJ_C"/>
</dbReference>
<dbReference type="Gene3D" id="2.10.230.10">
    <property type="entry name" value="Heat shock protein DnaJ, cysteine-rich domain"/>
    <property type="match status" value="1"/>
</dbReference>
<dbReference type="InterPro" id="IPR018253">
    <property type="entry name" value="DnaJ_domain_CS"/>
</dbReference>
<evidence type="ECO:0000256" key="3">
    <source>
        <dbReference type="ARBA" id="ARBA00022771"/>
    </source>
</evidence>
<dbReference type="SUPFAM" id="SSF46565">
    <property type="entry name" value="Chaperone J-domain"/>
    <property type="match status" value="1"/>
</dbReference>
<evidence type="ECO:0000259" key="8">
    <source>
        <dbReference type="PROSITE" id="PS51188"/>
    </source>
</evidence>
<keyword evidence="3 5" id="KW-0863">Zinc-finger</keyword>
<keyword evidence="2" id="KW-0677">Repeat</keyword>
<dbReference type="FunFam" id="2.60.260.20:FF:000003">
    <property type="entry name" value="DnaJ subfamily A member 2"/>
    <property type="match status" value="1"/>
</dbReference>
<feature type="region of interest" description="Disordered" evidence="6">
    <location>
        <begin position="359"/>
        <end position="415"/>
    </location>
</feature>
<evidence type="ECO:0000313" key="9">
    <source>
        <dbReference type="EMBL" id="KNE68993.1"/>
    </source>
</evidence>
<dbReference type="Pfam" id="PF00226">
    <property type="entry name" value="DnaJ"/>
    <property type="match status" value="1"/>
</dbReference>
<feature type="domain" description="J" evidence="7">
    <location>
        <begin position="6"/>
        <end position="70"/>
    </location>
</feature>
<evidence type="ECO:0000256" key="1">
    <source>
        <dbReference type="ARBA" id="ARBA00022723"/>
    </source>
</evidence>
<protein>
    <recommendedName>
        <fullName evidence="11">Chaperone DnaJ</fullName>
    </recommendedName>
</protein>
<dbReference type="InterPro" id="IPR008971">
    <property type="entry name" value="HSP40/DnaJ_pept-bd"/>
</dbReference>
<evidence type="ECO:0008006" key="11">
    <source>
        <dbReference type="Google" id="ProtNLM"/>
    </source>
</evidence>
<organism evidence="9 10">
    <name type="scientific">Allomyces macrogynus (strain ATCC 38327)</name>
    <name type="common">Allomyces javanicus var. macrogynus</name>
    <dbReference type="NCBI Taxonomy" id="578462"/>
    <lineage>
        <taxon>Eukaryota</taxon>
        <taxon>Fungi</taxon>
        <taxon>Fungi incertae sedis</taxon>
        <taxon>Blastocladiomycota</taxon>
        <taxon>Blastocladiomycetes</taxon>
        <taxon>Blastocladiales</taxon>
        <taxon>Blastocladiaceae</taxon>
        <taxon>Allomyces</taxon>
    </lineage>
</organism>
<dbReference type="Gene3D" id="2.60.260.20">
    <property type="entry name" value="Urease metallochaperone UreE, N-terminal domain"/>
    <property type="match status" value="2"/>
</dbReference>
<evidence type="ECO:0000256" key="6">
    <source>
        <dbReference type="SAM" id="MobiDB-lite"/>
    </source>
</evidence>
<feature type="domain" description="CR-type" evidence="8">
    <location>
        <begin position="130"/>
        <end position="214"/>
    </location>
</feature>
<dbReference type="Pfam" id="PF01556">
    <property type="entry name" value="DnaJ_C"/>
    <property type="match status" value="1"/>
</dbReference>
<dbReference type="CDD" id="cd10719">
    <property type="entry name" value="DnaJ_zf"/>
    <property type="match status" value="1"/>
</dbReference>
<dbReference type="SUPFAM" id="SSF49493">
    <property type="entry name" value="HSP40/DnaJ peptide-binding domain"/>
    <property type="match status" value="2"/>
</dbReference>
<feature type="zinc finger region" description="CR-type" evidence="5">
    <location>
        <begin position="130"/>
        <end position="214"/>
    </location>
</feature>
<dbReference type="VEuPathDB" id="FungiDB:AMAG_13866"/>
<dbReference type="EMBL" id="GG745359">
    <property type="protein sequence ID" value="KNE68993.1"/>
    <property type="molecule type" value="Genomic_DNA"/>
</dbReference>
<name>A0A0L0T2E2_ALLM3</name>
<evidence type="ECO:0000256" key="2">
    <source>
        <dbReference type="ARBA" id="ARBA00022737"/>
    </source>
</evidence>
<dbReference type="InterPro" id="IPR001623">
    <property type="entry name" value="DnaJ_domain"/>
</dbReference>
<dbReference type="InterPro" id="IPR044713">
    <property type="entry name" value="DNJA1/2-like"/>
</dbReference>
<sequence>MSRDTKLYDLLGVSPDADDAKIRSAYRKLAHKLHPDRNRAPDAKEQFQNVQRAYDILSDEHKRQLYDQFGEEGVERGGPPGMDGMGGMGMGGLFEQLFSQGGERQRPSGPRRGRDVAHALPVSLEGLYRGKTSKLALKKSVLCGTCRGSGARAGAAEQTCASCRGQGVRVQVRQLGPMIQQVQMPCGDCNGQGTTLSARDRCPDCNGEKVVSERKVLEVHIDKGMADGTKITFAGEADQAPGIEPGDVVIVLQQKPHPVFKRDGSNLHMEQTVDLLTALAGGQFVVTHLDGRHLLVSVVPGEILAPGTVKVVPEEGFPTERTHHPGDLYIKFNVQFPTAAEMTPEKFALLEQALPPRPPLPRLEGEVEEVVLADPDPNARAGTSANGRRPGGATHDDGDDDDDPRGGPGVQCATQ</sequence>
<dbReference type="InterPro" id="IPR036410">
    <property type="entry name" value="HSP_DnaJ_Cys-rich_dom_sf"/>
</dbReference>
<reference evidence="9 10" key="1">
    <citation type="submission" date="2009-11" db="EMBL/GenBank/DDBJ databases">
        <title>Annotation of Allomyces macrogynus ATCC 38327.</title>
        <authorList>
            <consortium name="The Broad Institute Genome Sequencing Platform"/>
            <person name="Russ C."/>
            <person name="Cuomo C."/>
            <person name="Burger G."/>
            <person name="Gray M.W."/>
            <person name="Holland P.W.H."/>
            <person name="King N."/>
            <person name="Lang F.B.F."/>
            <person name="Roger A.J."/>
            <person name="Ruiz-Trillo I."/>
            <person name="Young S.K."/>
            <person name="Zeng Q."/>
            <person name="Gargeya S."/>
            <person name="Fitzgerald M."/>
            <person name="Haas B."/>
            <person name="Abouelleil A."/>
            <person name="Alvarado L."/>
            <person name="Arachchi H.M."/>
            <person name="Berlin A."/>
            <person name="Chapman S.B."/>
            <person name="Gearin G."/>
            <person name="Goldberg J."/>
            <person name="Griggs A."/>
            <person name="Gujja S."/>
            <person name="Hansen M."/>
            <person name="Heiman D."/>
            <person name="Howarth C."/>
            <person name="Larimer J."/>
            <person name="Lui A."/>
            <person name="MacDonald P.J.P."/>
            <person name="McCowen C."/>
            <person name="Montmayeur A."/>
            <person name="Murphy C."/>
            <person name="Neiman D."/>
            <person name="Pearson M."/>
            <person name="Priest M."/>
            <person name="Roberts A."/>
            <person name="Saif S."/>
            <person name="Shea T."/>
            <person name="Sisk P."/>
            <person name="Stolte C."/>
            <person name="Sykes S."/>
            <person name="Wortman J."/>
            <person name="Nusbaum C."/>
            <person name="Birren B."/>
        </authorList>
    </citation>
    <scope>NUCLEOTIDE SEQUENCE [LARGE SCALE GENOMIC DNA]</scope>
    <source>
        <strain evidence="9 10">ATCC 38327</strain>
    </source>
</reference>
<dbReference type="OrthoDB" id="550424at2759"/>
<dbReference type="GO" id="GO:0030544">
    <property type="term" value="F:Hsp70 protein binding"/>
    <property type="evidence" value="ECO:0007669"/>
    <property type="project" value="InterPro"/>
</dbReference>
<proteinExistence type="inferred from homology"/>
<accession>A0A0L0T2E2</accession>
<dbReference type="OMA" id="SYEYETH"/>
<dbReference type="eggNOG" id="KOG0712">
    <property type="taxonomic scope" value="Eukaryota"/>
</dbReference>
<dbReference type="Pfam" id="PF00684">
    <property type="entry name" value="DnaJ_CXXCXGXG"/>
    <property type="match status" value="1"/>
</dbReference>
<dbReference type="HAMAP" id="MF_01152">
    <property type="entry name" value="DnaJ"/>
    <property type="match status" value="1"/>
</dbReference>
<dbReference type="STRING" id="578462.A0A0L0T2E2"/>
<dbReference type="InterPro" id="IPR036869">
    <property type="entry name" value="J_dom_sf"/>
</dbReference>
<dbReference type="GO" id="GO:0008270">
    <property type="term" value="F:zinc ion binding"/>
    <property type="evidence" value="ECO:0007669"/>
    <property type="project" value="UniProtKB-KW"/>
</dbReference>
<dbReference type="InterPro" id="IPR001305">
    <property type="entry name" value="HSP_DnaJ_Cys-rich_dom"/>
</dbReference>
<dbReference type="PROSITE" id="PS50076">
    <property type="entry name" value="DNAJ_2"/>
    <property type="match status" value="1"/>
</dbReference>
<dbReference type="GO" id="GO:0005524">
    <property type="term" value="F:ATP binding"/>
    <property type="evidence" value="ECO:0007669"/>
    <property type="project" value="InterPro"/>
</dbReference>
<dbReference type="PROSITE" id="PS00636">
    <property type="entry name" value="DNAJ_1"/>
    <property type="match status" value="1"/>
</dbReference>
<dbReference type="SUPFAM" id="SSF57938">
    <property type="entry name" value="DnaJ/Hsp40 cysteine-rich domain"/>
    <property type="match status" value="1"/>
</dbReference>
<dbReference type="SMART" id="SM00271">
    <property type="entry name" value="DnaJ"/>
    <property type="match status" value="1"/>
</dbReference>
<evidence type="ECO:0000313" key="10">
    <source>
        <dbReference type="Proteomes" id="UP000054350"/>
    </source>
</evidence>
<evidence type="ECO:0000259" key="7">
    <source>
        <dbReference type="PROSITE" id="PS50076"/>
    </source>
</evidence>
<dbReference type="FunFam" id="2.10.230.10:FF:000001">
    <property type="entry name" value="DnaJ subfamily A member 2"/>
    <property type="match status" value="1"/>
</dbReference>
<dbReference type="GO" id="GO:0051082">
    <property type="term" value="F:unfolded protein binding"/>
    <property type="evidence" value="ECO:0007669"/>
    <property type="project" value="InterPro"/>
</dbReference>